<dbReference type="RefSeq" id="WP_171580146.1">
    <property type="nucleotide sequence ID" value="NZ_JAAVLX010000004.1"/>
</dbReference>
<dbReference type="EMBL" id="JAAVLX010000004">
    <property type="protein sequence ID" value="NOJ40920.1"/>
    <property type="molecule type" value="Genomic_DNA"/>
</dbReference>
<organism evidence="1 2">
    <name type="scientific">Bradyrhizobium australiense</name>
    <dbReference type="NCBI Taxonomy" id="2721161"/>
    <lineage>
        <taxon>Bacteria</taxon>
        <taxon>Pseudomonadati</taxon>
        <taxon>Pseudomonadota</taxon>
        <taxon>Alphaproteobacteria</taxon>
        <taxon>Hyphomicrobiales</taxon>
        <taxon>Nitrobacteraceae</taxon>
        <taxon>Bradyrhizobium</taxon>
    </lineage>
</organism>
<name>A0A7Y4LWQ8_9BRAD</name>
<sequence length="165" mass="18404">MLVYHPAFDVYHGVFRALLLLENAPNKSMPFDALRIVDLYFLFPYLLADFEFPRGAGRRGRQLAGTRSRFNTLPSPKTFVSQMQGLHKLISAALAGRGLIQADALKDGNVERTDNAFPEELLRQATSEDTVLAAYLGSTLATIPLLGKDGLKARSRLMEFRYDPT</sequence>
<dbReference type="InterPro" id="IPR046901">
    <property type="entry name" value="ABC-3C_MC5"/>
</dbReference>
<evidence type="ECO:0000313" key="2">
    <source>
        <dbReference type="Proteomes" id="UP000544122"/>
    </source>
</evidence>
<dbReference type="AlphaFoldDB" id="A0A7Y4LWQ8"/>
<gene>
    <name evidence="1" type="ORF">HCN58_15130</name>
</gene>
<comment type="caution">
    <text evidence="1">The sequence shown here is derived from an EMBL/GenBank/DDBJ whole genome shotgun (WGS) entry which is preliminary data.</text>
</comment>
<protein>
    <submittedName>
        <fullName evidence="1">Uncharacterized protein</fullName>
    </submittedName>
</protein>
<keyword evidence="2" id="KW-1185">Reference proteome</keyword>
<dbReference type="Proteomes" id="UP000544122">
    <property type="component" value="Unassembled WGS sequence"/>
</dbReference>
<dbReference type="Pfam" id="PF20291">
    <property type="entry name" value="MC5"/>
    <property type="match status" value="1"/>
</dbReference>
<evidence type="ECO:0000313" key="1">
    <source>
        <dbReference type="EMBL" id="NOJ40920.1"/>
    </source>
</evidence>
<accession>A0A7Y4LWQ8</accession>
<proteinExistence type="predicted"/>
<reference evidence="1 2" key="1">
    <citation type="submission" date="2020-03" db="EMBL/GenBank/DDBJ databases">
        <title>Bradyrhizobium diversity isolated from nodules of Indigofera sp.</title>
        <authorList>
            <person name="Klepa M."/>
            <person name="Helene L."/>
            <person name="Hungria M."/>
        </authorList>
    </citation>
    <scope>NUCLEOTIDE SEQUENCE [LARGE SCALE GENOMIC DNA]</scope>
    <source>
        <strain evidence="1 2">WSM 1791</strain>
    </source>
</reference>